<sequence>MFSLKPGNSKSVRAPLSGRVIDVAMCLFLLGMLGLLYAYTFWKAHHGIGDTDTAFFLDVLENTWHLGLPTTSAVRAFLNVYPFILMDPDKFCAIDQTQFSTIPANILLGHANLIVYPLSALAQWLGAERVAAISTASAFVALPAISYLFLRRRNVPAFLCLFFSVIVCLHPAWRIATEGWIYFDRLFMPFALAFAFLMHEAFTNKEVMGRSRMILVVVIAAIGAMIHERGALLMLVVALGHVILYRSAPRRNVLFVLAVSAALMAYLAVYSVLQHNVDNAEVYKSFFDLPRFLNNVFRPGLVKLIAFNLPFILLAALFNWRAALIAGITIFPNVIVSIGGAEKDGWITHYHSFYFPFVIYAGAVGLTGLLAARRDQYDAGTQGRWPRSLAAVVMLSLIGAVVSFLNPYGPDLSWRTAFIKEGLWRPVNDLYVIDPKFSSNRYETDRADRLVAAIPAGASVTFMPPFNVWKLFRNHNSIQIFPVGTGVSEYLLVTFEKKADGGIMFDPVGVVGSPEGHLKARQCVTDKVWAAGYKPVMEINHYMLLRR</sequence>
<feature type="transmembrane region" description="Helical" evidence="1">
    <location>
        <begin position="20"/>
        <end position="42"/>
    </location>
</feature>
<feature type="transmembrane region" description="Helical" evidence="1">
    <location>
        <begin position="353"/>
        <end position="372"/>
    </location>
</feature>
<feature type="transmembrane region" description="Helical" evidence="1">
    <location>
        <begin position="131"/>
        <end position="150"/>
    </location>
</feature>
<keyword evidence="1" id="KW-1133">Transmembrane helix</keyword>
<feature type="transmembrane region" description="Helical" evidence="1">
    <location>
        <begin position="253"/>
        <end position="273"/>
    </location>
</feature>
<dbReference type="Proteomes" id="UP001246576">
    <property type="component" value="Unassembled WGS sequence"/>
</dbReference>
<keyword evidence="3" id="KW-1185">Reference proteome</keyword>
<evidence type="ECO:0000313" key="2">
    <source>
        <dbReference type="EMBL" id="MDR9849737.1"/>
    </source>
</evidence>
<name>A0ABU2ENJ9_9BURK</name>
<dbReference type="RefSeq" id="WP_252697186.1">
    <property type="nucleotide sequence ID" value="NZ_JAVLSJ010000008.1"/>
</dbReference>
<feature type="transmembrane region" description="Helical" evidence="1">
    <location>
        <begin position="322"/>
        <end position="341"/>
    </location>
</feature>
<organism evidence="2 3">
    <name type="scientific">Herbaspirillum huttiense subsp. lycopersici</name>
    <dbReference type="NCBI Taxonomy" id="3074428"/>
    <lineage>
        <taxon>Bacteria</taxon>
        <taxon>Pseudomonadati</taxon>
        <taxon>Pseudomonadota</taxon>
        <taxon>Betaproteobacteria</taxon>
        <taxon>Burkholderiales</taxon>
        <taxon>Oxalobacteraceae</taxon>
        <taxon>Herbaspirillum</taxon>
    </lineage>
</organism>
<feature type="transmembrane region" description="Helical" evidence="1">
    <location>
        <begin position="296"/>
        <end position="315"/>
    </location>
</feature>
<comment type="caution">
    <text evidence="2">The sequence shown here is derived from an EMBL/GenBank/DDBJ whole genome shotgun (WGS) entry which is preliminary data.</text>
</comment>
<evidence type="ECO:0008006" key="4">
    <source>
        <dbReference type="Google" id="ProtNLM"/>
    </source>
</evidence>
<dbReference type="EMBL" id="JAVLSJ010000008">
    <property type="protein sequence ID" value="MDR9849737.1"/>
    <property type="molecule type" value="Genomic_DNA"/>
</dbReference>
<keyword evidence="1" id="KW-0812">Transmembrane</keyword>
<proteinExistence type="predicted"/>
<evidence type="ECO:0000313" key="3">
    <source>
        <dbReference type="Proteomes" id="UP001246576"/>
    </source>
</evidence>
<gene>
    <name evidence="2" type="ORF">RI048_16005</name>
</gene>
<accession>A0ABU2ENJ9</accession>
<feature type="transmembrane region" description="Helical" evidence="1">
    <location>
        <begin position="384"/>
        <end position="405"/>
    </location>
</feature>
<evidence type="ECO:0000256" key="1">
    <source>
        <dbReference type="SAM" id="Phobius"/>
    </source>
</evidence>
<feature type="transmembrane region" description="Helical" evidence="1">
    <location>
        <begin position="179"/>
        <end position="197"/>
    </location>
</feature>
<keyword evidence="1" id="KW-0472">Membrane</keyword>
<feature type="transmembrane region" description="Helical" evidence="1">
    <location>
        <begin position="106"/>
        <end position="125"/>
    </location>
</feature>
<protein>
    <recommendedName>
        <fullName evidence="4">DUF2079 domain-containing protein</fullName>
    </recommendedName>
</protein>
<reference evidence="2" key="1">
    <citation type="submission" date="2023-09" db="EMBL/GenBank/DDBJ databases">
        <title>Description of first Herbaspirillum huttiense subsp. nephrolepsisexaltata and Herbaspirillum huttiense subsp. lycopersicon.</title>
        <authorList>
            <person name="Poudel M."/>
            <person name="Sharma A."/>
            <person name="Goss E."/>
            <person name="Tapia J.H."/>
            <person name="Harmon C.M."/>
            <person name="Jones J.B."/>
        </authorList>
    </citation>
    <scope>NUCLEOTIDE SEQUENCE</scope>
    <source>
        <strain evidence="2">SE1</strain>
    </source>
</reference>
<feature type="transmembrane region" description="Helical" evidence="1">
    <location>
        <begin position="157"/>
        <end position="173"/>
    </location>
</feature>